<comment type="caution">
    <text evidence="1">The sequence shown here is derived from an EMBL/GenBank/DDBJ whole genome shotgun (WGS) entry which is preliminary data.</text>
</comment>
<evidence type="ECO:0000313" key="1">
    <source>
        <dbReference type="EMBL" id="KAI7751416.1"/>
    </source>
</evidence>
<dbReference type="AlphaFoldDB" id="A0AAD5D3K1"/>
<dbReference type="Proteomes" id="UP001206925">
    <property type="component" value="Unassembled WGS sequence"/>
</dbReference>
<reference evidence="1" key="1">
    <citation type="submission" date="2022-06" db="EMBL/GenBank/DDBJ databases">
        <title>Uncovering the hologenomic basis of an extraordinary plant invasion.</title>
        <authorList>
            <person name="Bieker V.C."/>
            <person name="Martin M.D."/>
            <person name="Gilbert T."/>
            <person name="Hodgins K."/>
            <person name="Battlay P."/>
            <person name="Petersen B."/>
            <person name="Wilson J."/>
        </authorList>
    </citation>
    <scope>NUCLEOTIDE SEQUENCE</scope>
    <source>
        <strain evidence="1">AA19_3_7</strain>
        <tissue evidence="1">Leaf</tissue>
    </source>
</reference>
<gene>
    <name evidence="1" type="ORF">M8C21_011792</name>
</gene>
<feature type="non-terminal residue" evidence="1">
    <location>
        <position position="354"/>
    </location>
</feature>
<proteinExistence type="predicted"/>
<sequence length="354" mass="37964">MTVGKFTQKISQLRNKLGKSGLKDEGLKVPIKLGAEKKIQGNVLAGDEDSLAYGRTPQEILRIVYGTGDEHAPGGFYPKGGNGNATNTHKTRTIILSSKMKTLNLFFRSSPSSTTTATVVAIIFLFISTSVNSTADLPKADMDLLEFPLNLEYFEAEYFLFGSLGKGLDIIEPGLAAKGPPPIGAKQANLSLLIKDVITQFAYQEIGHLRAIKKLVQGFPRPLLNLSAKSFGTVMDAAVGNPLSPPFDPYANDLNYLISCYVIPYVGLTGYVGANPKLESPASRKLVAGLLGVESGQDAVIRSLLYERATEKVVPYDITLGNDGLKDEGLKVPIELGAEKKTQGNVLAGDEDSV</sequence>
<keyword evidence="2" id="KW-1185">Reference proteome</keyword>
<name>A0AAD5D3K1_AMBAR</name>
<evidence type="ECO:0008006" key="3">
    <source>
        <dbReference type="Google" id="ProtNLM"/>
    </source>
</evidence>
<dbReference type="EMBL" id="JAMZMK010005916">
    <property type="protein sequence ID" value="KAI7751416.1"/>
    <property type="molecule type" value="Genomic_DNA"/>
</dbReference>
<dbReference type="Pfam" id="PF13668">
    <property type="entry name" value="Ferritin_2"/>
    <property type="match status" value="1"/>
</dbReference>
<organism evidence="1 2">
    <name type="scientific">Ambrosia artemisiifolia</name>
    <name type="common">Common ragweed</name>
    <dbReference type="NCBI Taxonomy" id="4212"/>
    <lineage>
        <taxon>Eukaryota</taxon>
        <taxon>Viridiplantae</taxon>
        <taxon>Streptophyta</taxon>
        <taxon>Embryophyta</taxon>
        <taxon>Tracheophyta</taxon>
        <taxon>Spermatophyta</taxon>
        <taxon>Magnoliopsida</taxon>
        <taxon>eudicotyledons</taxon>
        <taxon>Gunneridae</taxon>
        <taxon>Pentapetalae</taxon>
        <taxon>asterids</taxon>
        <taxon>campanulids</taxon>
        <taxon>Asterales</taxon>
        <taxon>Asteraceae</taxon>
        <taxon>Asteroideae</taxon>
        <taxon>Heliantheae alliance</taxon>
        <taxon>Heliantheae</taxon>
        <taxon>Ambrosia</taxon>
    </lineage>
</organism>
<dbReference type="InterPro" id="IPR052965">
    <property type="entry name" value="Pigment-catalase-like"/>
</dbReference>
<dbReference type="PANTHER" id="PTHR31694:SF12">
    <property type="entry name" value="DESICCATION-LIKE PROTEIN"/>
    <property type="match status" value="1"/>
</dbReference>
<evidence type="ECO:0000313" key="2">
    <source>
        <dbReference type="Proteomes" id="UP001206925"/>
    </source>
</evidence>
<dbReference type="PANTHER" id="PTHR31694">
    <property type="entry name" value="DESICCATION-LIKE PROTEIN"/>
    <property type="match status" value="1"/>
</dbReference>
<protein>
    <recommendedName>
        <fullName evidence="3">Desiccation-related protein PCC13-62</fullName>
    </recommendedName>
</protein>
<accession>A0AAD5D3K1</accession>